<comment type="caution">
    <text evidence="1">The sequence shown here is derived from an EMBL/GenBank/DDBJ whole genome shotgun (WGS) entry which is preliminary data.</text>
</comment>
<protein>
    <submittedName>
        <fullName evidence="1">Uncharacterized protein</fullName>
    </submittedName>
</protein>
<organism evidence="1 2">
    <name type="scientific">Trifolium medium</name>
    <dbReference type="NCBI Taxonomy" id="97028"/>
    <lineage>
        <taxon>Eukaryota</taxon>
        <taxon>Viridiplantae</taxon>
        <taxon>Streptophyta</taxon>
        <taxon>Embryophyta</taxon>
        <taxon>Tracheophyta</taxon>
        <taxon>Spermatophyta</taxon>
        <taxon>Magnoliopsida</taxon>
        <taxon>eudicotyledons</taxon>
        <taxon>Gunneridae</taxon>
        <taxon>Pentapetalae</taxon>
        <taxon>rosids</taxon>
        <taxon>fabids</taxon>
        <taxon>Fabales</taxon>
        <taxon>Fabaceae</taxon>
        <taxon>Papilionoideae</taxon>
        <taxon>50 kb inversion clade</taxon>
        <taxon>NPAAA clade</taxon>
        <taxon>Hologalegina</taxon>
        <taxon>IRL clade</taxon>
        <taxon>Trifolieae</taxon>
        <taxon>Trifolium</taxon>
    </lineage>
</organism>
<accession>A0A392TFM7</accession>
<evidence type="ECO:0000313" key="1">
    <source>
        <dbReference type="EMBL" id="MCI59414.1"/>
    </source>
</evidence>
<dbReference type="EMBL" id="LXQA010563141">
    <property type="protein sequence ID" value="MCI59414.1"/>
    <property type="molecule type" value="Genomic_DNA"/>
</dbReference>
<evidence type="ECO:0000313" key="2">
    <source>
        <dbReference type="Proteomes" id="UP000265520"/>
    </source>
</evidence>
<feature type="non-terminal residue" evidence="1">
    <location>
        <position position="32"/>
    </location>
</feature>
<keyword evidence="2" id="KW-1185">Reference proteome</keyword>
<dbReference type="Proteomes" id="UP000265520">
    <property type="component" value="Unassembled WGS sequence"/>
</dbReference>
<dbReference type="AlphaFoldDB" id="A0A392TFM7"/>
<name>A0A392TFM7_9FABA</name>
<proteinExistence type="predicted"/>
<reference evidence="1 2" key="1">
    <citation type="journal article" date="2018" name="Front. Plant Sci.">
        <title>Red Clover (Trifolium pratense) and Zigzag Clover (T. medium) - A Picture of Genomic Similarities and Differences.</title>
        <authorList>
            <person name="Dluhosova J."/>
            <person name="Istvanek J."/>
            <person name="Nedelnik J."/>
            <person name="Repkova J."/>
        </authorList>
    </citation>
    <scope>NUCLEOTIDE SEQUENCE [LARGE SCALE GENOMIC DNA]</scope>
    <source>
        <strain evidence="2">cv. 10/8</strain>
        <tissue evidence="1">Leaf</tissue>
    </source>
</reference>
<sequence>MSTGGFFCSSCAANQPFHPSIQSQSRRHHRSS</sequence>